<dbReference type="SFLD" id="SFLDS00019">
    <property type="entry name" value="Glutathione_Transferase_(cytos"/>
    <property type="match status" value="1"/>
</dbReference>
<dbReference type="InterPro" id="IPR004045">
    <property type="entry name" value="Glutathione_S-Trfase_N"/>
</dbReference>
<reference evidence="3" key="1">
    <citation type="submission" date="2020-10" db="EMBL/GenBank/DDBJ databases">
        <title>Paenihalocynthiibacter styelae gen. nov., sp. nov., isolated from stalked sea squirt Styela clava.</title>
        <authorList>
            <person name="Kim Y.-O."/>
            <person name="Yoon J.-H."/>
        </authorList>
    </citation>
    <scope>NUCLEOTIDE SEQUENCE</scope>
    <source>
        <strain evidence="3">MYP1-1</strain>
    </source>
</reference>
<evidence type="ECO:0000259" key="2">
    <source>
        <dbReference type="PROSITE" id="PS50405"/>
    </source>
</evidence>
<dbReference type="InterPro" id="IPR010987">
    <property type="entry name" value="Glutathione-S-Trfase_C-like"/>
</dbReference>
<accession>A0A8J7IEA9</accession>
<dbReference type="PANTHER" id="PTHR43968">
    <property type="match status" value="1"/>
</dbReference>
<dbReference type="PROSITE" id="PS50405">
    <property type="entry name" value="GST_CTER"/>
    <property type="match status" value="1"/>
</dbReference>
<dbReference type="PROSITE" id="PS50404">
    <property type="entry name" value="GST_NTER"/>
    <property type="match status" value="1"/>
</dbReference>
<evidence type="ECO:0000313" key="4">
    <source>
        <dbReference type="Proteomes" id="UP000640583"/>
    </source>
</evidence>
<dbReference type="Pfam" id="PF13417">
    <property type="entry name" value="GST_N_3"/>
    <property type="match status" value="1"/>
</dbReference>
<organism evidence="3 4">
    <name type="scientific">Halocynthiibacter styelae</name>
    <dbReference type="NCBI Taxonomy" id="2761955"/>
    <lineage>
        <taxon>Bacteria</taxon>
        <taxon>Pseudomonadati</taxon>
        <taxon>Pseudomonadota</taxon>
        <taxon>Alphaproteobacteria</taxon>
        <taxon>Rhodobacterales</taxon>
        <taxon>Paracoccaceae</taxon>
        <taxon>Halocynthiibacter</taxon>
    </lineage>
</organism>
<dbReference type="InterPro" id="IPR036282">
    <property type="entry name" value="Glutathione-S-Trfase_C_sf"/>
</dbReference>
<comment type="caution">
    <text evidence="3">The sequence shown here is derived from an EMBL/GenBank/DDBJ whole genome shotgun (WGS) entry which is preliminary data.</text>
</comment>
<protein>
    <submittedName>
        <fullName evidence="3">Glutathione S-transferase family protein</fullName>
    </submittedName>
</protein>
<proteinExistence type="predicted"/>
<dbReference type="Gene3D" id="3.40.30.10">
    <property type="entry name" value="Glutaredoxin"/>
    <property type="match status" value="1"/>
</dbReference>
<dbReference type="Gene3D" id="1.20.1050.10">
    <property type="match status" value="1"/>
</dbReference>
<dbReference type="SUPFAM" id="SSF47616">
    <property type="entry name" value="GST C-terminal domain-like"/>
    <property type="match status" value="1"/>
</dbReference>
<dbReference type="InterPro" id="IPR040079">
    <property type="entry name" value="Glutathione_S-Trfase"/>
</dbReference>
<dbReference type="RefSeq" id="WP_228849309.1">
    <property type="nucleotide sequence ID" value="NZ_JADCKQ010000010.1"/>
</dbReference>
<keyword evidence="4" id="KW-1185">Reference proteome</keyword>
<feature type="domain" description="GST N-terminal" evidence="1">
    <location>
        <begin position="1"/>
        <end position="78"/>
    </location>
</feature>
<sequence>MLKIYAIPASLYCAKLRILLRHKNLEWQEVSPPGGYGSDEYKQIVPSGNLPAMQDSNLLLADSEAIAEYLNEIHIAPAMLPADAVARARVRALGRFHDTRLEPALRALFPQIPPEKRDSAILKEGGKSLSRHLSVLEKLLVETDLPDDQLFLCDCGFAITFDWLAAFEHFLKLPITWPEGVQTYRERLSQLPAIAEEYAAYRPVLTSYMQENS</sequence>
<gene>
    <name evidence="3" type="ORF">H1D41_12955</name>
</gene>
<dbReference type="InterPro" id="IPR050983">
    <property type="entry name" value="GST_Omega/HSP26"/>
</dbReference>
<name>A0A8J7IEA9_9RHOB</name>
<evidence type="ECO:0000313" key="3">
    <source>
        <dbReference type="EMBL" id="MBI1494549.1"/>
    </source>
</evidence>
<dbReference type="EMBL" id="JADCKQ010000010">
    <property type="protein sequence ID" value="MBI1494549.1"/>
    <property type="molecule type" value="Genomic_DNA"/>
</dbReference>
<evidence type="ECO:0000259" key="1">
    <source>
        <dbReference type="PROSITE" id="PS50404"/>
    </source>
</evidence>
<feature type="domain" description="GST C-terminal" evidence="2">
    <location>
        <begin position="83"/>
        <end position="207"/>
    </location>
</feature>
<dbReference type="CDD" id="cd00570">
    <property type="entry name" value="GST_N_family"/>
    <property type="match status" value="1"/>
</dbReference>
<dbReference type="Proteomes" id="UP000640583">
    <property type="component" value="Unassembled WGS sequence"/>
</dbReference>
<dbReference type="AlphaFoldDB" id="A0A8J7IEA9"/>
<dbReference type="PANTHER" id="PTHR43968:SF6">
    <property type="entry name" value="GLUTATHIONE S-TRANSFERASE OMEGA"/>
    <property type="match status" value="1"/>
</dbReference>
<dbReference type="GO" id="GO:0005737">
    <property type="term" value="C:cytoplasm"/>
    <property type="evidence" value="ECO:0007669"/>
    <property type="project" value="TreeGrafter"/>
</dbReference>
<dbReference type="SUPFAM" id="SSF52833">
    <property type="entry name" value="Thioredoxin-like"/>
    <property type="match status" value="1"/>
</dbReference>
<dbReference type="InterPro" id="IPR036249">
    <property type="entry name" value="Thioredoxin-like_sf"/>
</dbReference>